<comment type="caution">
    <text evidence="1">The sequence shown here is derived from an EMBL/GenBank/DDBJ whole genome shotgun (WGS) entry which is preliminary data.</text>
</comment>
<dbReference type="AlphaFoldDB" id="A0AAV4N3P6"/>
<name>A0AAV4N3P6_CAEEX</name>
<dbReference type="Proteomes" id="UP001054945">
    <property type="component" value="Unassembled WGS sequence"/>
</dbReference>
<organism evidence="1 2">
    <name type="scientific">Caerostris extrusa</name>
    <name type="common">Bark spider</name>
    <name type="synonym">Caerostris bankana</name>
    <dbReference type="NCBI Taxonomy" id="172846"/>
    <lineage>
        <taxon>Eukaryota</taxon>
        <taxon>Metazoa</taxon>
        <taxon>Ecdysozoa</taxon>
        <taxon>Arthropoda</taxon>
        <taxon>Chelicerata</taxon>
        <taxon>Arachnida</taxon>
        <taxon>Araneae</taxon>
        <taxon>Araneomorphae</taxon>
        <taxon>Entelegynae</taxon>
        <taxon>Araneoidea</taxon>
        <taxon>Araneidae</taxon>
        <taxon>Caerostris</taxon>
    </lineage>
</organism>
<proteinExistence type="predicted"/>
<reference evidence="1 2" key="1">
    <citation type="submission" date="2021-06" db="EMBL/GenBank/DDBJ databases">
        <title>Caerostris extrusa draft genome.</title>
        <authorList>
            <person name="Kono N."/>
            <person name="Arakawa K."/>
        </authorList>
    </citation>
    <scope>NUCLEOTIDE SEQUENCE [LARGE SCALE GENOMIC DNA]</scope>
</reference>
<evidence type="ECO:0000313" key="1">
    <source>
        <dbReference type="EMBL" id="GIX79318.1"/>
    </source>
</evidence>
<keyword evidence="2" id="KW-1185">Reference proteome</keyword>
<sequence>MAKQFRNPHCSTKVSNLANNLITTPRAQEEFRPIYVFTEIARPAISLRDSCVNKLSVKVRHNEVPSGRELISIISVYSNPIQCWLEKILGFGLHSCLSFN</sequence>
<accession>A0AAV4N3P6</accession>
<protein>
    <submittedName>
        <fullName evidence="1">Uncharacterized protein</fullName>
    </submittedName>
</protein>
<dbReference type="EMBL" id="BPLR01002923">
    <property type="protein sequence ID" value="GIX79318.1"/>
    <property type="molecule type" value="Genomic_DNA"/>
</dbReference>
<evidence type="ECO:0000313" key="2">
    <source>
        <dbReference type="Proteomes" id="UP001054945"/>
    </source>
</evidence>
<gene>
    <name evidence="1" type="ORF">CEXT_104321</name>
</gene>